<comment type="similarity">
    <text evidence="3 13">Belongs to the D-alanine--D-alanine ligase family.</text>
</comment>
<evidence type="ECO:0000256" key="5">
    <source>
        <dbReference type="ARBA" id="ARBA00022490"/>
    </source>
</evidence>
<evidence type="ECO:0000256" key="13">
    <source>
        <dbReference type="HAMAP-Rule" id="MF_00047"/>
    </source>
</evidence>
<dbReference type="Pfam" id="PF07478">
    <property type="entry name" value="Dala_Dala_lig_C"/>
    <property type="match status" value="1"/>
</dbReference>
<dbReference type="NCBIfam" id="TIGR01205">
    <property type="entry name" value="D_ala_D_alaTIGR"/>
    <property type="match status" value="1"/>
</dbReference>
<evidence type="ECO:0000256" key="2">
    <source>
        <dbReference type="ARBA" id="ARBA00004496"/>
    </source>
</evidence>
<comment type="cofactor">
    <cofactor evidence="1">
        <name>Mn(2+)</name>
        <dbReference type="ChEBI" id="CHEBI:29035"/>
    </cofactor>
</comment>
<feature type="active site" evidence="14">
    <location>
        <position position="15"/>
    </location>
</feature>
<dbReference type="PROSITE" id="PS00844">
    <property type="entry name" value="DALA_DALA_LIGASE_2"/>
    <property type="match status" value="1"/>
</dbReference>
<keyword evidence="15" id="KW-0479">Metal-binding</keyword>
<evidence type="ECO:0000256" key="4">
    <source>
        <dbReference type="ARBA" id="ARBA00012216"/>
    </source>
</evidence>
<dbReference type="InterPro" id="IPR005905">
    <property type="entry name" value="D_ala_D_ala"/>
</dbReference>
<dbReference type="InterPro" id="IPR011127">
    <property type="entry name" value="Dala_Dala_lig_N"/>
</dbReference>
<evidence type="ECO:0000256" key="16">
    <source>
        <dbReference type="PROSITE-ProRule" id="PRU00409"/>
    </source>
</evidence>
<dbReference type="GO" id="GO:0005524">
    <property type="term" value="F:ATP binding"/>
    <property type="evidence" value="ECO:0007669"/>
    <property type="project" value="UniProtKB-UniRule"/>
</dbReference>
<evidence type="ECO:0000256" key="15">
    <source>
        <dbReference type="PIRSR" id="PIRSR039102-3"/>
    </source>
</evidence>
<dbReference type="PROSITE" id="PS50975">
    <property type="entry name" value="ATP_GRASP"/>
    <property type="match status" value="1"/>
</dbReference>
<dbReference type="Gene3D" id="3.30.1490.20">
    <property type="entry name" value="ATP-grasp fold, A domain"/>
    <property type="match status" value="1"/>
</dbReference>
<feature type="active site" evidence="14">
    <location>
        <position position="301"/>
    </location>
</feature>
<dbReference type="NCBIfam" id="NF002527">
    <property type="entry name" value="PRK01966.1-3"/>
    <property type="match status" value="1"/>
</dbReference>
<dbReference type="GO" id="GO:0008716">
    <property type="term" value="F:D-alanine-D-alanine ligase activity"/>
    <property type="evidence" value="ECO:0007669"/>
    <property type="project" value="UniProtKB-UniRule"/>
</dbReference>
<dbReference type="PANTHER" id="PTHR23132">
    <property type="entry name" value="D-ALANINE--D-ALANINE LIGASE"/>
    <property type="match status" value="1"/>
</dbReference>
<keyword evidence="5 13" id="KW-0963">Cytoplasm</keyword>
<dbReference type="PANTHER" id="PTHR23132:SF23">
    <property type="entry name" value="D-ALANINE--D-ALANINE LIGASE B"/>
    <property type="match status" value="1"/>
</dbReference>
<dbReference type="UniPathway" id="UPA00219"/>
<keyword evidence="11 13" id="KW-0961">Cell wall biogenesis/degradation</keyword>
<dbReference type="EMBL" id="PQVF01000007">
    <property type="protein sequence ID" value="POY36307.1"/>
    <property type="molecule type" value="Genomic_DNA"/>
</dbReference>
<keyword evidence="8 16" id="KW-0067">ATP-binding</keyword>
<comment type="subcellular location">
    <subcellularLocation>
        <location evidence="2 13">Cytoplasm</location>
    </subcellularLocation>
</comment>
<dbReference type="NCBIfam" id="NF002528">
    <property type="entry name" value="PRK01966.1-4"/>
    <property type="match status" value="1"/>
</dbReference>
<evidence type="ECO:0000256" key="3">
    <source>
        <dbReference type="ARBA" id="ARBA00010871"/>
    </source>
</evidence>
<evidence type="ECO:0000256" key="9">
    <source>
        <dbReference type="ARBA" id="ARBA00022960"/>
    </source>
</evidence>
<comment type="function">
    <text evidence="13">Cell wall formation.</text>
</comment>
<dbReference type="Gene3D" id="3.40.50.20">
    <property type="match status" value="1"/>
</dbReference>
<dbReference type="InterPro" id="IPR000291">
    <property type="entry name" value="D-Ala_lig_Van_CS"/>
</dbReference>
<keyword evidence="7 16" id="KW-0547">Nucleotide-binding</keyword>
<evidence type="ECO:0000256" key="11">
    <source>
        <dbReference type="ARBA" id="ARBA00023316"/>
    </source>
</evidence>
<evidence type="ECO:0000259" key="17">
    <source>
        <dbReference type="PROSITE" id="PS50975"/>
    </source>
</evidence>
<dbReference type="OrthoDB" id="9813261at2"/>
<evidence type="ECO:0000256" key="1">
    <source>
        <dbReference type="ARBA" id="ARBA00001936"/>
    </source>
</evidence>
<keyword evidence="10 13" id="KW-0573">Peptidoglycan synthesis</keyword>
<evidence type="ECO:0000256" key="8">
    <source>
        <dbReference type="ARBA" id="ARBA00022840"/>
    </source>
</evidence>
<feature type="binding site" evidence="15">
    <location>
        <position position="276"/>
    </location>
    <ligand>
        <name>Mg(2+)</name>
        <dbReference type="ChEBI" id="CHEBI:18420"/>
        <label>1</label>
    </ligand>
</feature>
<dbReference type="SUPFAM" id="SSF52440">
    <property type="entry name" value="PreATP-grasp domain"/>
    <property type="match status" value="1"/>
</dbReference>
<dbReference type="PROSITE" id="PS00843">
    <property type="entry name" value="DALA_DALA_LIGASE_1"/>
    <property type="match status" value="1"/>
</dbReference>
<dbReference type="GO" id="GO:0009252">
    <property type="term" value="P:peptidoglycan biosynthetic process"/>
    <property type="evidence" value="ECO:0007669"/>
    <property type="project" value="UniProtKB-UniRule"/>
</dbReference>
<name>A0A2S5A203_9SPHI</name>
<dbReference type="InterPro" id="IPR013815">
    <property type="entry name" value="ATP_grasp_subdomain_1"/>
</dbReference>
<comment type="caution">
    <text evidence="18">The sequence shown here is derived from an EMBL/GenBank/DDBJ whole genome shotgun (WGS) entry which is preliminary data.</text>
</comment>
<dbReference type="Pfam" id="PF01820">
    <property type="entry name" value="Dala_Dala_lig_N"/>
    <property type="match status" value="1"/>
</dbReference>
<comment type="catalytic activity">
    <reaction evidence="12 13">
        <text>2 D-alanine + ATP = D-alanyl-D-alanine + ADP + phosphate + H(+)</text>
        <dbReference type="Rhea" id="RHEA:11224"/>
        <dbReference type="ChEBI" id="CHEBI:15378"/>
        <dbReference type="ChEBI" id="CHEBI:30616"/>
        <dbReference type="ChEBI" id="CHEBI:43474"/>
        <dbReference type="ChEBI" id="CHEBI:57416"/>
        <dbReference type="ChEBI" id="CHEBI:57822"/>
        <dbReference type="ChEBI" id="CHEBI:456216"/>
        <dbReference type="EC" id="6.3.2.4"/>
    </reaction>
</comment>
<dbReference type="RefSeq" id="WP_103789225.1">
    <property type="nucleotide sequence ID" value="NZ_PQVF01000007.1"/>
</dbReference>
<feature type="active site" evidence="14">
    <location>
        <position position="165"/>
    </location>
</feature>
<dbReference type="Proteomes" id="UP000236893">
    <property type="component" value="Unassembled WGS sequence"/>
</dbReference>
<feature type="domain" description="ATP-grasp" evidence="17">
    <location>
        <begin position="121"/>
        <end position="323"/>
    </location>
</feature>
<feature type="binding site" evidence="15">
    <location>
        <position position="290"/>
    </location>
    <ligand>
        <name>Mg(2+)</name>
        <dbReference type="ChEBI" id="CHEBI:18420"/>
        <label>2</label>
    </ligand>
</feature>
<dbReference type="GO" id="GO:0071555">
    <property type="term" value="P:cell wall organization"/>
    <property type="evidence" value="ECO:0007669"/>
    <property type="project" value="UniProtKB-KW"/>
</dbReference>
<dbReference type="AlphaFoldDB" id="A0A2S5A203"/>
<dbReference type="InterPro" id="IPR011095">
    <property type="entry name" value="Dala_Dala_lig_C"/>
</dbReference>
<dbReference type="EC" id="6.3.2.4" evidence="4 13"/>
<dbReference type="GO" id="GO:0005737">
    <property type="term" value="C:cytoplasm"/>
    <property type="evidence" value="ECO:0007669"/>
    <property type="project" value="UniProtKB-SubCell"/>
</dbReference>
<sequence>MKKTIALLAGGYSGEHVVSLKSAAQIEKSIPADKYNVYKIIITRMGWTYTDASGQSIEVDKNDFSLTVNDQKITFDCAFIAIHGTPGEDGMLQGYFEMLQIPYTTCDSFTSALTFNKSYTNCVVGSAGVNVAKSLQLFSEQKHDVADILSKLKLPVFVKPNNGGSSLGTSKVKIEAELEEAIERAFKEDNQVLVEEFIKGREFTCGVVKRNNEITVLPVTEIKSSKEFFDFEAKYTPGMTEEITPADIDPETLKVVQQNLKRSYARLNCRGVVRIDFFLQEDTNEFYFLEVNTVPGQTETSLIPQQVAAMGWDISEFYASLIEEAIK</sequence>
<protein>
    <recommendedName>
        <fullName evidence="4 13">D-alanine--D-alanine ligase</fullName>
        <ecNumber evidence="4 13">6.3.2.4</ecNumber>
    </recommendedName>
    <alternativeName>
        <fullName evidence="13">D-Ala-D-Ala ligase</fullName>
    </alternativeName>
    <alternativeName>
        <fullName evidence="13">D-alanylalanine synthetase</fullName>
    </alternativeName>
</protein>
<keyword evidence="15" id="KW-0460">Magnesium</keyword>
<proteinExistence type="inferred from homology"/>
<comment type="cofactor">
    <cofactor evidence="15">
        <name>Mg(2+)</name>
        <dbReference type="ChEBI" id="CHEBI:18420"/>
    </cofactor>
    <cofactor evidence="15">
        <name>Mn(2+)</name>
        <dbReference type="ChEBI" id="CHEBI:29035"/>
    </cofactor>
    <text evidence="15">Binds 2 magnesium or manganese ions per subunit.</text>
</comment>
<dbReference type="NCBIfam" id="NF002378">
    <property type="entry name" value="PRK01372.1"/>
    <property type="match status" value="1"/>
</dbReference>
<evidence type="ECO:0000256" key="6">
    <source>
        <dbReference type="ARBA" id="ARBA00022598"/>
    </source>
</evidence>
<keyword evidence="9 13" id="KW-0133">Cell shape</keyword>
<evidence type="ECO:0000256" key="14">
    <source>
        <dbReference type="PIRSR" id="PIRSR039102-1"/>
    </source>
</evidence>
<evidence type="ECO:0000256" key="12">
    <source>
        <dbReference type="ARBA" id="ARBA00047614"/>
    </source>
</evidence>
<evidence type="ECO:0000256" key="10">
    <source>
        <dbReference type="ARBA" id="ARBA00022984"/>
    </source>
</evidence>
<organism evidence="18 19">
    <name type="scientific">Solitalea longa</name>
    <dbReference type="NCBI Taxonomy" id="2079460"/>
    <lineage>
        <taxon>Bacteria</taxon>
        <taxon>Pseudomonadati</taxon>
        <taxon>Bacteroidota</taxon>
        <taxon>Sphingobacteriia</taxon>
        <taxon>Sphingobacteriales</taxon>
        <taxon>Sphingobacteriaceae</taxon>
        <taxon>Solitalea</taxon>
    </lineage>
</organism>
<evidence type="ECO:0000313" key="19">
    <source>
        <dbReference type="Proteomes" id="UP000236893"/>
    </source>
</evidence>
<dbReference type="PIRSF" id="PIRSF039102">
    <property type="entry name" value="Ddl/VanB"/>
    <property type="match status" value="1"/>
</dbReference>
<accession>A0A2S5A203</accession>
<keyword evidence="15" id="KW-0464">Manganese</keyword>
<dbReference type="Gene3D" id="3.30.470.20">
    <property type="entry name" value="ATP-grasp fold, B domain"/>
    <property type="match status" value="1"/>
</dbReference>
<keyword evidence="19" id="KW-1185">Reference proteome</keyword>
<evidence type="ECO:0000313" key="18">
    <source>
        <dbReference type="EMBL" id="POY36307.1"/>
    </source>
</evidence>
<dbReference type="InterPro" id="IPR016185">
    <property type="entry name" value="PreATP-grasp_dom_sf"/>
</dbReference>
<gene>
    <name evidence="13" type="primary">ddl</name>
    <name evidence="18" type="ORF">C3K47_11180</name>
</gene>
<feature type="binding site" evidence="15">
    <location>
        <position position="292"/>
    </location>
    <ligand>
        <name>Mg(2+)</name>
        <dbReference type="ChEBI" id="CHEBI:18420"/>
        <label>2</label>
    </ligand>
</feature>
<keyword evidence="6 13" id="KW-0436">Ligase</keyword>
<dbReference type="HAMAP" id="MF_00047">
    <property type="entry name" value="Dala_Dala_lig"/>
    <property type="match status" value="1"/>
</dbReference>
<dbReference type="SUPFAM" id="SSF56059">
    <property type="entry name" value="Glutathione synthetase ATP-binding domain-like"/>
    <property type="match status" value="1"/>
</dbReference>
<dbReference type="GO" id="GO:0046872">
    <property type="term" value="F:metal ion binding"/>
    <property type="evidence" value="ECO:0007669"/>
    <property type="project" value="UniProtKB-KW"/>
</dbReference>
<feature type="binding site" evidence="15">
    <location>
        <position position="290"/>
    </location>
    <ligand>
        <name>Mg(2+)</name>
        <dbReference type="ChEBI" id="CHEBI:18420"/>
        <label>1</label>
    </ligand>
</feature>
<dbReference type="GO" id="GO:0008360">
    <property type="term" value="P:regulation of cell shape"/>
    <property type="evidence" value="ECO:0007669"/>
    <property type="project" value="UniProtKB-KW"/>
</dbReference>
<comment type="pathway">
    <text evidence="13">Cell wall biogenesis; peptidoglycan biosynthesis.</text>
</comment>
<dbReference type="InterPro" id="IPR011761">
    <property type="entry name" value="ATP-grasp"/>
</dbReference>
<reference evidence="18 19" key="1">
    <citation type="submission" date="2018-01" db="EMBL/GenBank/DDBJ databases">
        <authorList>
            <person name="Gaut B.S."/>
            <person name="Morton B.R."/>
            <person name="Clegg M.T."/>
            <person name="Duvall M.R."/>
        </authorList>
    </citation>
    <scope>NUCLEOTIDE SEQUENCE [LARGE SCALE GENOMIC DNA]</scope>
    <source>
        <strain evidence="18 19">HR-AV</strain>
    </source>
</reference>
<evidence type="ECO:0000256" key="7">
    <source>
        <dbReference type="ARBA" id="ARBA00022741"/>
    </source>
</evidence>